<keyword evidence="10" id="KW-0834">Unfolded protein response</keyword>
<comment type="subcellular location">
    <subcellularLocation>
        <location evidence="1">Endoplasmic reticulum membrane</location>
        <topology evidence="1">Single-pass type I membrane protein</topology>
    </subcellularLocation>
</comment>
<dbReference type="PROSITE" id="PS00108">
    <property type="entry name" value="PROTEIN_KINASE_ST"/>
    <property type="match status" value="1"/>
</dbReference>
<dbReference type="PANTHER" id="PTHR11042">
    <property type="entry name" value="EUKARYOTIC TRANSLATION INITIATION FACTOR 2-ALPHA KINASE EIF2-ALPHA KINASE -RELATED"/>
    <property type="match status" value="1"/>
</dbReference>
<reference evidence="17 18" key="1">
    <citation type="submission" date="2022-05" db="EMBL/GenBank/DDBJ databases">
        <authorList>
            <consortium name="Genoscope - CEA"/>
            <person name="William W."/>
        </authorList>
    </citation>
    <scope>NUCLEOTIDE SEQUENCE [LARGE SCALE GENOMIC DNA]</scope>
</reference>
<dbReference type="InterPro" id="IPR017441">
    <property type="entry name" value="Protein_kinase_ATP_BS"/>
</dbReference>
<keyword evidence="9" id="KW-0325">Glycoprotein</keyword>
<dbReference type="SMART" id="SM00220">
    <property type="entry name" value="S_TKc"/>
    <property type="match status" value="1"/>
</dbReference>
<organism evidence="17 18">
    <name type="scientific">Porites lobata</name>
    <dbReference type="NCBI Taxonomy" id="104759"/>
    <lineage>
        <taxon>Eukaryota</taxon>
        <taxon>Metazoa</taxon>
        <taxon>Cnidaria</taxon>
        <taxon>Anthozoa</taxon>
        <taxon>Hexacorallia</taxon>
        <taxon>Scleractinia</taxon>
        <taxon>Fungiina</taxon>
        <taxon>Poritidae</taxon>
        <taxon>Porites</taxon>
    </lineage>
</organism>
<dbReference type="InterPro" id="IPR018391">
    <property type="entry name" value="PQQ_b-propeller_rpt"/>
</dbReference>
<dbReference type="InterPro" id="IPR011047">
    <property type="entry name" value="Quinoprotein_ADH-like_sf"/>
</dbReference>
<feature type="signal peptide" evidence="15">
    <location>
        <begin position="1"/>
        <end position="24"/>
    </location>
</feature>
<dbReference type="Proteomes" id="UP001159405">
    <property type="component" value="Unassembled WGS sequence"/>
</dbReference>
<dbReference type="InterPro" id="IPR008271">
    <property type="entry name" value="Ser/Thr_kinase_AS"/>
</dbReference>
<keyword evidence="3 13" id="KW-0547">Nucleotide-binding</keyword>
<evidence type="ECO:0000256" key="10">
    <source>
        <dbReference type="ARBA" id="ARBA00023230"/>
    </source>
</evidence>
<evidence type="ECO:0000256" key="4">
    <source>
        <dbReference type="ARBA" id="ARBA00022777"/>
    </source>
</evidence>
<dbReference type="InterPro" id="IPR000719">
    <property type="entry name" value="Prot_kinase_dom"/>
</dbReference>
<evidence type="ECO:0000256" key="7">
    <source>
        <dbReference type="ARBA" id="ARBA00022845"/>
    </source>
</evidence>
<keyword evidence="2" id="KW-0808">Transferase</keyword>
<comment type="similarity">
    <text evidence="11">Belongs to the protein kinase superfamily. Ser/Thr protein kinase family. GCN2 subfamily.</text>
</comment>
<keyword evidence="15" id="KW-0732">Signal</keyword>
<feature type="domain" description="Protein kinase" evidence="16">
    <location>
        <begin position="506"/>
        <end position="979"/>
    </location>
</feature>
<dbReference type="InterPro" id="IPR015943">
    <property type="entry name" value="WD40/YVTN_repeat-like_dom_sf"/>
</dbReference>
<keyword evidence="5" id="KW-0256">Endoplasmic reticulum</keyword>
<feature type="chain" id="PRO_5046693859" description="PRKR-like endoplasmic reticulum kinase" evidence="15">
    <location>
        <begin position="25"/>
        <end position="987"/>
    </location>
</feature>
<evidence type="ECO:0000256" key="14">
    <source>
        <dbReference type="SAM" id="MobiDB-lite"/>
    </source>
</evidence>
<dbReference type="SUPFAM" id="SSF50998">
    <property type="entry name" value="Quinoprotein alcohol dehydrogenase-like"/>
    <property type="match status" value="1"/>
</dbReference>
<dbReference type="Gene3D" id="2.130.10.10">
    <property type="entry name" value="YVTN repeat-like/Quinoprotein amine dehydrogenase"/>
    <property type="match status" value="1"/>
</dbReference>
<keyword evidence="7" id="KW-0810">Translation regulation</keyword>
<dbReference type="InterPro" id="IPR050339">
    <property type="entry name" value="CC_SR_Kinase"/>
</dbReference>
<name>A0ABN8P1W5_9CNID</name>
<evidence type="ECO:0000256" key="8">
    <source>
        <dbReference type="ARBA" id="ARBA00023016"/>
    </source>
</evidence>
<evidence type="ECO:0000256" key="3">
    <source>
        <dbReference type="ARBA" id="ARBA00022741"/>
    </source>
</evidence>
<dbReference type="PROSITE" id="PS00107">
    <property type="entry name" value="PROTEIN_KINASE_ATP"/>
    <property type="match status" value="1"/>
</dbReference>
<proteinExistence type="inferred from homology"/>
<evidence type="ECO:0000313" key="18">
    <source>
        <dbReference type="Proteomes" id="UP001159405"/>
    </source>
</evidence>
<evidence type="ECO:0000256" key="5">
    <source>
        <dbReference type="ARBA" id="ARBA00022824"/>
    </source>
</evidence>
<feature type="compositionally biased region" description="Basic residues" evidence="14">
    <location>
        <begin position="629"/>
        <end position="643"/>
    </location>
</feature>
<evidence type="ECO:0000256" key="15">
    <source>
        <dbReference type="SAM" id="SignalP"/>
    </source>
</evidence>
<comment type="caution">
    <text evidence="17">The sequence shown here is derived from an EMBL/GenBank/DDBJ whole genome shotgun (WGS) entry which is preliminary data.</text>
</comment>
<dbReference type="Pfam" id="PF00069">
    <property type="entry name" value="Pkinase"/>
    <property type="match status" value="2"/>
</dbReference>
<evidence type="ECO:0000256" key="6">
    <source>
        <dbReference type="ARBA" id="ARBA00022840"/>
    </source>
</evidence>
<dbReference type="Gene3D" id="1.10.510.10">
    <property type="entry name" value="Transferase(Phosphotransferase) domain 1"/>
    <property type="match status" value="1"/>
</dbReference>
<dbReference type="PROSITE" id="PS50011">
    <property type="entry name" value="PROTEIN_KINASE_DOM"/>
    <property type="match status" value="1"/>
</dbReference>
<feature type="binding site" evidence="13">
    <location>
        <position position="535"/>
    </location>
    <ligand>
        <name>ATP</name>
        <dbReference type="ChEBI" id="CHEBI:30616"/>
    </ligand>
</feature>
<evidence type="ECO:0000256" key="1">
    <source>
        <dbReference type="ARBA" id="ARBA00004115"/>
    </source>
</evidence>
<keyword evidence="4" id="KW-0418">Kinase</keyword>
<evidence type="ECO:0000256" key="9">
    <source>
        <dbReference type="ARBA" id="ARBA00023180"/>
    </source>
</evidence>
<keyword evidence="6 13" id="KW-0067">ATP-binding</keyword>
<evidence type="ECO:0000256" key="13">
    <source>
        <dbReference type="PROSITE-ProRule" id="PRU10141"/>
    </source>
</evidence>
<accession>A0ABN8P1W5</accession>
<keyword evidence="8" id="KW-0346">Stress response</keyword>
<dbReference type="PANTHER" id="PTHR11042:SF91">
    <property type="entry name" value="EUKARYOTIC TRANSLATION INITIATION FACTOR 2-ALPHA KINASE"/>
    <property type="match status" value="1"/>
</dbReference>
<keyword evidence="18" id="KW-1185">Reference proteome</keyword>
<evidence type="ECO:0000256" key="2">
    <source>
        <dbReference type="ARBA" id="ARBA00022679"/>
    </source>
</evidence>
<dbReference type="InterPro" id="IPR011009">
    <property type="entry name" value="Kinase-like_dom_sf"/>
</dbReference>
<protein>
    <recommendedName>
        <fullName evidence="12">PRKR-like endoplasmic reticulum kinase</fullName>
    </recommendedName>
</protein>
<dbReference type="SUPFAM" id="SSF56112">
    <property type="entry name" value="Protein kinase-like (PK-like)"/>
    <property type="match status" value="1"/>
</dbReference>
<gene>
    <name evidence="17" type="ORF">PLOB_00032016</name>
</gene>
<evidence type="ECO:0000256" key="12">
    <source>
        <dbReference type="ARBA" id="ARBA00041500"/>
    </source>
</evidence>
<sequence length="987" mass="109599">MTSLHAYAALKFVAFMAALISVEGTLESENSSGLSTGSSYCSLVLVSTLDGRVSALDTRENGKLLWSLPAFHGPLLSSSLSSIQMAKHVGLIPSLDGGLYQVNGDKVEPIPFTADTLLGSFYKLPDGSILVGGKEATTCGIDPSSGKVRYVCSADGCKLTEDDEHNVQDSEVLVLKRTQQTIRAVDQRSGAERWNFSVGQHDVSFLEALSKESDNGHCSVHDEEVFADWSLRVSIPNGLVAAMGSRGSKQAEMVLWSHQFDSPIAAVWRLNRGFIQQVSVLSEEVMPELADSTSSKMFPQGPVMYIGKHEGQVYIQTSAPYNPTSEAAAKIGTVSGNEVAQRPQQITWKPYLTSSPSRTPTVVTKDLAVWNPMEYPFDNGYYLYGEVMPVIPPHTCQKDKQLFPKKSTIIDNANTSSETTIDRPASSMRWYAAVFVTFATAVVAQVLLHVLNGPNKKKGEAVNLQLQRLPSNTLTATSSTASLETVMGSSSPTTPNSFVSRYLSDFEHELCLGKGGFGLVFQAKNKLDDCQYAIKRIHLPNCDEALDKVKREVKALAKLEHPHIVRYYNSWFEAPPVGWQEELDMQMLEQGSFCGLPSEVPSFNSGIIMKAPSTEQLLEQNGVQEDKFTRRRKKTNSGCRSRHSSFNSNKDEDYIHDSVNGEIDIHQLENEAFIEGHEVSDSFSIEFESSRNNRHSNLPKTGIYTNFKEDSASNSIVFRSSDSGQIQDGNSIGSLSLSSTSEDSCSRETCSSEEMHFTSSHRSLLSRDKHKCQNEDCNADRRSAPLYVFIQMQLCQRESLKDWLKANQERNHVFCLTVFEQILHAVEYFHGRGLMHRDLKPSNIFFSMDGSVKVGDFGLVTAHTSENNMDSPVKGSFIDDINHTSQVGTQLYMSPEQMEGKAYSHKVDIFSLGLIFFELFCPFSTQMERIKVMCGVKQRNLPTEFEAKMPLQSQLVQWLVSATPKARPNATEVRNSDILQQIRRSVS</sequence>
<feature type="region of interest" description="Disordered" evidence="14">
    <location>
        <begin position="629"/>
        <end position="653"/>
    </location>
</feature>
<evidence type="ECO:0000313" key="17">
    <source>
        <dbReference type="EMBL" id="CAH3125806.1"/>
    </source>
</evidence>
<evidence type="ECO:0000256" key="11">
    <source>
        <dbReference type="ARBA" id="ARBA00037982"/>
    </source>
</evidence>
<dbReference type="Gene3D" id="3.30.200.20">
    <property type="entry name" value="Phosphorylase Kinase, domain 1"/>
    <property type="match status" value="1"/>
</dbReference>
<dbReference type="SMART" id="SM00564">
    <property type="entry name" value="PQQ"/>
    <property type="match status" value="2"/>
</dbReference>
<evidence type="ECO:0000259" key="16">
    <source>
        <dbReference type="PROSITE" id="PS50011"/>
    </source>
</evidence>
<dbReference type="EMBL" id="CALNXK010000041">
    <property type="protein sequence ID" value="CAH3125806.1"/>
    <property type="molecule type" value="Genomic_DNA"/>
</dbReference>